<feature type="region of interest" description="Disordered" evidence="1">
    <location>
        <begin position="139"/>
        <end position="225"/>
    </location>
</feature>
<feature type="compositionally biased region" description="Basic and acidic residues" evidence="1">
    <location>
        <begin position="42"/>
        <end position="55"/>
    </location>
</feature>
<gene>
    <name evidence="2" type="ORF">FIBSPDRAFT_828969</name>
</gene>
<sequence length="676" mass="74773">MEKTAQDHSAQAVKLRQAKEEAEARQMQIKKESQEEIERMKTQFTFKRQEMETTTRKGQWSTRSKRINTENPPTPLNVPSQMSGWNAGVVRSESLSAVNETPKALRFGLIPNESPNAARIRKPSFMAVEKKQPKLPGFYNAFATSTPARNSKPQTSIDSGKGKARASPYGPPPSQFNFSSTGPGRPSPPSSPTRVRIGSDLDIPSDDGPNFGPNDGDGDTVRDVEMGDDNVDELSEEVEYIDSPNWREELHRIILMHTPPSSKSAAFQTLIRSSAEYAMPAESAEAYSKACSRTLGVLAANYLEWEAALYTVAESLTDMANILSRNNAMPPLTALLTLLTNLSYTLPSFSSFLLCPSVDGSPRILAIICGVIRQRLAPQQVSDAETFRALAEGVIGLLESLCWNIPDDLQYHLGYIPRSPQVLAVLLDSIQPLWLLHRSSKLLVYLSSRPLLFRALLSYPDPDAAAAAGKDFTKIPHIERLCALLVDVSFQDPHQAVGLKDAILAFFNMLALAHVDALTILVESLTLIPSLVLHLTHLVTPFREDDWQLIDSPLRTASVIRAMTRTVLLLNYLVFCTEPTANLRQKLHHAPHRAFNGITYMFIVTLGYLSYADPPDWVNDEGRAELEHLADMTRDLLDLVVEGPEGDSVYAAYQDDADDGSVTDDEEIEARMLEGS</sequence>
<evidence type="ECO:0000313" key="3">
    <source>
        <dbReference type="Proteomes" id="UP000076532"/>
    </source>
</evidence>
<feature type="region of interest" description="Disordered" evidence="1">
    <location>
        <begin position="653"/>
        <end position="676"/>
    </location>
</feature>
<dbReference type="EMBL" id="KV417570">
    <property type="protein sequence ID" value="KZP18692.1"/>
    <property type="molecule type" value="Genomic_DNA"/>
</dbReference>
<feature type="compositionally biased region" description="Acidic residues" evidence="1">
    <location>
        <begin position="655"/>
        <end position="668"/>
    </location>
</feature>
<feature type="compositionally biased region" description="Polar residues" evidence="1">
    <location>
        <begin position="142"/>
        <end position="158"/>
    </location>
</feature>
<dbReference type="Proteomes" id="UP000076532">
    <property type="component" value="Unassembled WGS sequence"/>
</dbReference>
<protein>
    <submittedName>
        <fullName evidence="2">Uncharacterized protein</fullName>
    </submittedName>
</protein>
<name>A0A166HBR2_9AGAM</name>
<accession>A0A166HBR2</accession>
<evidence type="ECO:0000256" key="1">
    <source>
        <dbReference type="SAM" id="MobiDB-lite"/>
    </source>
</evidence>
<reference evidence="2 3" key="1">
    <citation type="journal article" date="2016" name="Mol. Biol. Evol.">
        <title>Comparative Genomics of Early-Diverging Mushroom-Forming Fungi Provides Insights into the Origins of Lignocellulose Decay Capabilities.</title>
        <authorList>
            <person name="Nagy L.G."/>
            <person name="Riley R."/>
            <person name="Tritt A."/>
            <person name="Adam C."/>
            <person name="Daum C."/>
            <person name="Floudas D."/>
            <person name="Sun H."/>
            <person name="Yadav J.S."/>
            <person name="Pangilinan J."/>
            <person name="Larsson K.H."/>
            <person name="Matsuura K."/>
            <person name="Barry K."/>
            <person name="Labutti K."/>
            <person name="Kuo R."/>
            <person name="Ohm R.A."/>
            <person name="Bhattacharya S.S."/>
            <person name="Shirouzu T."/>
            <person name="Yoshinaga Y."/>
            <person name="Martin F.M."/>
            <person name="Grigoriev I.V."/>
            <person name="Hibbett D.S."/>
        </authorList>
    </citation>
    <scope>NUCLEOTIDE SEQUENCE [LARGE SCALE GENOMIC DNA]</scope>
    <source>
        <strain evidence="2 3">CBS 109695</strain>
    </source>
</reference>
<dbReference type="OrthoDB" id="3366922at2759"/>
<organism evidence="2 3">
    <name type="scientific">Athelia psychrophila</name>
    <dbReference type="NCBI Taxonomy" id="1759441"/>
    <lineage>
        <taxon>Eukaryota</taxon>
        <taxon>Fungi</taxon>
        <taxon>Dikarya</taxon>
        <taxon>Basidiomycota</taxon>
        <taxon>Agaricomycotina</taxon>
        <taxon>Agaricomycetes</taxon>
        <taxon>Agaricomycetidae</taxon>
        <taxon>Atheliales</taxon>
        <taxon>Atheliaceae</taxon>
        <taxon>Athelia</taxon>
    </lineage>
</organism>
<evidence type="ECO:0000313" key="2">
    <source>
        <dbReference type="EMBL" id="KZP18692.1"/>
    </source>
</evidence>
<keyword evidence="3" id="KW-1185">Reference proteome</keyword>
<feature type="region of interest" description="Disordered" evidence="1">
    <location>
        <begin position="42"/>
        <end position="83"/>
    </location>
</feature>
<proteinExistence type="predicted"/>
<dbReference type="AlphaFoldDB" id="A0A166HBR2"/>